<dbReference type="PANTHER" id="PTHR38167">
    <property type="entry name" value="C2H2-TYPE DOMAIN-CONTAINING PROTEIN"/>
    <property type="match status" value="1"/>
</dbReference>
<dbReference type="STRING" id="1353009.A0A1Y2IZ46"/>
<organism evidence="2 3">
    <name type="scientific">Trametes coccinea (strain BRFM310)</name>
    <name type="common">Pycnoporus coccineus</name>
    <dbReference type="NCBI Taxonomy" id="1353009"/>
    <lineage>
        <taxon>Eukaryota</taxon>
        <taxon>Fungi</taxon>
        <taxon>Dikarya</taxon>
        <taxon>Basidiomycota</taxon>
        <taxon>Agaricomycotina</taxon>
        <taxon>Agaricomycetes</taxon>
        <taxon>Polyporales</taxon>
        <taxon>Polyporaceae</taxon>
        <taxon>Trametes</taxon>
    </lineage>
</organism>
<feature type="region of interest" description="Disordered" evidence="1">
    <location>
        <begin position="109"/>
        <end position="136"/>
    </location>
</feature>
<feature type="compositionally biased region" description="Basic and acidic residues" evidence="1">
    <location>
        <begin position="45"/>
        <end position="54"/>
    </location>
</feature>
<dbReference type="OrthoDB" id="5422613at2759"/>
<feature type="region of interest" description="Disordered" evidence="1">
    <location>
        <begin position="217"/>
        <end position="238"/>
    </location>
</feature>
<dbReference type="Proteomes" id="UP000193067">
    <property type="component" value="Unassembled WGS sequence"/>
</dbReference>
<sequence length="238" mass="26304">MPTRRRNTDVDVISLGSGSDDDNAGPVAGPSRSAGNRRVTSTPVRRRETRSAELDVPHALDDASRTQLHVAIATAPEERVREAFAALVDALPTVTERVFQTLVAADAQGELQESGPRRRRYSAGGGASMSSPRREREMVATGPRLVACANCGKEYNASTSRQPSECKYHRGRLEVDYAAFVDWDEEVHGEMDTPQNRREFPQNFRWTCCRRDGTRAGCVGGEHEPSEGQSGRKRARRH</sequence>
<keyword evidence="3" id="KW-1185">Reference proteome</keyword>
<accession>A0A1Y2IZ46</accession>
<dbReference type="AlphaFoldDB" id="A0A1Y2IZ46"/>
<feature type="region of interest" description="Disordered" evidence="1">
    <location>
        <begin position="1"/>
        <end position="54"/>
    </location>
</feature>
<protein>
    <recommendedName>
        <fullName evidence="4">C2H2-type domain-containing protein</fullName>
    </recommendedName>
</protein>
<evidence type="ECO:0008006" key="4">
    <source>
        <dbReference type="Google" id="ProtNLM"/>
    </source>
</evidence>
<evidence type="ECO:0000313" key="2">
    <source>
        <dbReference type="EMBL" id="OSD06368.1"/>
    </source>
</evidence>
<gene>
    <name evidence="2" type="ORF">PYCCODRAFT_1431373</name>
</gene>
<evidence type="ECO:0000313" key="3">
    <source>
        <dbReference type="Proteomes" id="UP000193067"/>
    </source>
</evidence>
<proteinExistence type="predicted"/>
<name>A0A1Y2IZ46_TRAC3</name>
<evidence type="ECO:0000256" key="1">
    <source>
        <dbReference type="SAM" id="MobiDB-lite"/>
    </source>
</evidence>
<dbReference type="PANTHER" id="PTHR38167:SF1">
    <property type="entry name" value="C2H2-TYPE DOMAIN-CONTAINING PROTEIN"/>
    <property type="match status" value="1"/>
</dbReference>
<reference evidence="2 3" key="1">
    <citation type="journal article" date="2015" name="Biotechnol. Biofuels">
        <title>Enhanced degradation of softwood versus hardwood by the white-rot fungus Pycnoporus coccineus.</title>
        <authorList>
            <person name="Couturier M."/>
            <person name="Navarro D."/>
            <person name="Chevret D."/>
            <person name="Henrissat B."/>
            <person name="Piumi F."/>
            <person name="Ruiz-Duenas F.J."/>
            <person name="Martinez A.T."/>
            <person name="Grigoriev I.V."/>
            <person name="Riley R."/>
            <person name="Lipzen A."/>
            <person name="Berrin J.G."/>
            <person name="Master E.R."/>
            <person name="Rosso M.N."/>
        </authorList>
    </citation>
    <scope>NUCLEOTIDE SEQUENCE [LARGE SCALE GENOMIC DNA]</scope>
    <source>
        <strain evidence="2 3">BRFM310</strain>
    </source>
</reference>
<dbReference type="EMBL" id="KZ084090">
    <property type="protein sequence ID" value="OSD06368.1"/>
    <property type="molecule type" value="Genomic_DNA"/>
</dbReference>